<dbReference type="SUPFAM" id="SSF47699">
    <property type="entry name" value="Bifunctional inhibitor/lipid-transfer protein/seed storage 2S albumin"/>
    <property type="match status" value="1"/>
</dbReference>
<keyword evidence="2" id="KW-1185">Reference proteome</keyword>
<proteinExistence type="predicted"/>
<name>A0A1R3JWH4_9ROSI</name>
<dbReference type="AlphaFoldDB" id="A0A1R3JWH4"/>
<dbReference type="Gene3D" id="1.10.110.10">
    <property type="entry name" value="Plant lipid-transfer and hydrophobic proteins"/>
    <property type="match status" value="1"/>
</dbReference>
<protein>
    <submittedName>
        <fullName evidence="1">Non-specific lipid-transfer protein A-like protein</fullName>
    </submittedName>
</protein>
<organism evidence="1 2">
    <name type="scientific">Corchorus olitorius</name>
    <dbReference type="NCBI Taxonomy" id="93759"/>
    <lineage>
        <taxon>Eukaryota</taxon>
        <taxon>Viridiplantae</taxon>
        <taxon>Streptophyta</taxon>
        <taxon>Embryophyta</taxon>
        <taxon>Tracheophyta</taxon>
        <taxon>Spermatophyta</taxon>
        <taxon>Magnoliopsida</taxon>
        <taxon>eudicotyledons</taxon>
        <taxon>Gunneridae</taxon>
        <taxon>Pentapetalae</taxon>
        <taxon>rosids</taxon>
        <taxon>malvids</taxon>
        <taxon>Malvales</taxon>
        <taxon>Malvaceae</taxon>
        <taxon>Grewioideae</taxon>
        <taxon>Apeibeae</taxon>
        <taxon>Corchorus</taxon>
    </lineage>
</organism>
<reference evidence="2" key="1">
    <citation type="submission" date="2013-09" db="EMBL/GenBank/DDBJ databases">
        <title>Corchorus olitorius genome sequencing.</title>
        <authorList>
            <person name="Alam M."/>
            <person name="Haque M.S."/>
            <person name="Islam M.S."/>
            <person name="Emdad E.M."/>
            <person name="Islam M.M."/>
            <person name="Ahmed B."/>
            <person name="Halim A."/>
            <person name="Hossen Q.M.M."/>
            <person name="Hossain M.Z."/>
            <person name="Ahmed R."/>
            <person name="Khan M.M."/>
            <person name="Islam R."/>
            <person name="Rashid M.M."/>
            <person name="Khan S.A."/>
            <person name="Rahman M.S."/>
            <person name="Alam M."/>
            <person name="Yahiya A.S."/>
            <person name="Khan M.S."/>
            <person name="Azam M.S."/>
            <person name="Haque T."/>
            <person name="Lashkar M.Z.H."/>
            <person name="Akhand A.I."/>
            <person name="Morshed G."/>
            <person name="Roy S."/>
            <person name="Uddin K.S."/>
            <person name="Rabeya T."/>
            <person name="Hossain A.S."/>
            <person name="Chowdhury A."/>
            <person name="Snigdha A.R."/>
            <person name="Mortoza M.S."/>
            <person name="Matin S.A."/>
            <person name="Hoque S.M.E."/>
            <person name="Islam M.K."/>
            <person name="Roy D.K."/>
            <person name="Haider R."/>
            <person name="Moosa M.M."/>
            <person name="Elias S.M."/>
            <person name="Hasan A.M."/>
            <person name="Jahan S."/>
            <person name="Shafiuddin M."/>
            <person name="Mahmood N."/>
            <person name="Shommy N.S."/>
        </authorList>
    </citation>
    <scope>NUCLEOTIDE SEQUENCE [LARGE SCALE GENOMIC DNA]</scope>
    <source>
        <strain evidence="2">cv. O-4</strain>
    </source>
</reference>
<evidence type="ECO:0000313" key="1">
    <source>
        <dbReference type="EMBL" id="OMO99188.1"/>
    </source>
</evidence>
<dbReference type="EMBL" id="AWUE01015176">
    <property type="protein sequence ID" value="OMO99188.1"/>
    <property type="molecule type" value="Genomic_DNA"/>
</dbReference>
<evidence type="ECO:0000313" key="2">
    <source>
        <dbReference type="Proteomes" id="UP000187203"/>
    </source>
</evidence>
<comment type="caution">
    <text evidence="1">The sequence shown here is derived from an EMBL/GenBank/DDBJ whole genome shotgun (WGS) entry which is preliminary data.</text>
</comment>
<accession>A0A1R3JWH4</accession>
<dbReference type="Proteomes" id="UP000187203">
    <property type="component" value="Unassembled WGS sequence"/>
</dbReference>
<sequence>MLVVTPMAAADSCKYYFDAADLHIQDAVSCEIYLYGTGDVDFQSSGCCNFVYEYTWPAPTTNRTLCCVDIIQGYTNLPALNTDLILNLPQACGTCK</sequence>
<dbReference type="InterPro" id="IPR036312">
    <property type="entry name" value="Bifun_inhib/LTP/seed_sf"/>
</dbReference>
<gene>
    <name evidence="1" type="ORF">COLO4_13459</name>
</gene>